<feature type="region of interest" description="Disordered" evidence="7">
    <location>
        <begin position="1"/>
        <end position="52"/>
    </location>
</feature>
<dbReference type="FunFam" id="3.30.200.20:FF:000131">
    <property type="entry name" value="Dual specificity protein kinase TTK"/>
    <property type="match status" value="1"/>
</dbReference>
<dbReference type="GO" id="GO:0034501">
    <property type="term" value="P:protein localization to kinetochore"/>
    <property type="evidence" value="ECO:0007669"/>
    <property type="project" value="TreeGrafter"/>
</dbReference>
<dbReference type="Proteomes" id="UP001054889">
    <property type="component" value="Unassembled WGS sequence"/>
</dbReference>
<evidence type="ECO:0000259" key="8">
    <source>
        <dbReference type="PROSITE" id="PS50011"/>
    </source>
</evidence>
<dbReference type="GO" id="GO:0033316">
    <property type="term" value="P:meiotic spindle assembly checkpoint signaling"/>
    <property type="evidence" value="ECO:0007669"/>
    <property type="project" value="TreeGrafter"/>
</dbReference>
<sequence length="721" mass="79021">MEMRDNFLRPPTPSPEEAGAGKSLRIPTAGDTAATNLTSSSGSSSSLTQSPTSFLRELQVAVKRQRPPGSVQSNNPRAVRVLVPRAERVKKTGASPSAQQNLELEGKVTQTQRGLLGPSRLQNVTPGQQKDASSVKLGSATPDQLISATSSMLGTLTDSCDQSAGQKCQQKSEVMLVDKRLKPSLEVSSSGLAPQDAFLGESFKKEQFYSAGPQLTSQTGNNFPAKQGEHDHHANHQELKIADAAVDMDIKYDAVNLSERGIEDVCNQNQGDPVTRCSAIGSSVTAVSIHSGPTVQSIRASQGDQSASSAKMPESAVESSGGVPGLGHQKQTAGATGVGDWNPDDHQVHNPGSCADEKAVSGTRGRFPSEGLSANDQSTSGRDGGGSRANKVQKERHKKNFDPNVFFKVNEKLYQKLGKIGSGGSSEVHKVISAECSIYALKKIKLKGRDYPTAHGFCQEIEYLNKLKGKSNIIQLIDYESPANIISSAFGFASIRSLIKAYFKKQMLEAVNTIHEERIVHSDLKPANFMLVRGSLKLIDFGIAKAIMNDTTNIQRDSQVGTLNYMSPEAFMCDDQDAGGNIIKCGRPSDIWSLGCILYQMVYGKTPFADYKTFWAKYKEVTNRNHKIKYEPVDNPWLIDLMQRCLAWDRDERWRIPQLLQHPFLNPPVPPMDLPPVDYGTFSLLMERARVHWANPEVSRHSYEFYSALHRLIEKLEKNQC</sequence>
<accession>A0AAV5CE49</accession>
<dbReference type="Pfam" id="PF00069">
    <property type="entry name" value="Pkinase"/>
    <property type="match status" value="1"/>
</dbReference>
<keyword evidence="3 6" id="KW-0547">Nucleotide-binding</keyword>
<dbReference type="PROSITE" id="PS00108">
    <property type="entry name" value="PROTEIN_KINASE_ST"/>
    <property type="match status" value="1"/>
</dbReference>
<feature type="compositionally biased region" description="Low complexity" evidence="7">
    <location>
        <begin position="37"/>
        <end position="52"/>
    </location>
</feature>
<dbReference type="GO" id="GO:0007094">
    <property type="term" value="P:mitotic spindle assembly checkpoint signaling"/>
    <property type="evidence" value="ECO:0007669"/>
    <property type="project" value="TreeGrafter"/>
</dbReference>
<dbReference type="GO" id="GO:0004674">
    <property type="term" value="F:protein serine/threonine kinase activity"/>
    <property type="evidence" value="ECO:0007669"/>
    <property type="project" value="UniProtKB-KW"/>
</dbReference>
<feature type="compositionally biased region" description="Polar residues" evidence="7">
    <location>
        <begin position="295"/>
        <end position="309"/>
    </location>
</feature>
<dbReference type="SUPFAM" id="SSF56112">
    <property type="entry name" value="Protein kinase-like (PK-like)"/>
    <property type="match status" value="1"/>
</dbReference>
<dbReference type="PANTHER" id="PTHR22974:SF21">
    <property type="entry name" value="DUAL SPECIFICITY PROTEIN KINASE TTK"/>
    <property type="match status" value="1"/>
</dbReference>
<dbReference type="PROSITE" id="PS00107">
    <property type="entry name" value="PROTEIN_KINASE_ATP"/>
    <property type="match status" value="1"/>
</dbReference>
<dbReference type="InterPro" id="IPR008271">
    <property type="entry name" value="Ser/Thr_kinase_AS"/>
</dbReference>
<reference evidence="9" key="2">
    <citation type="submission" date="2021-12" db="EMBL/GenBank/DDBJ databases">
        <title>Resequencing data analysis of finger millet.</title>
        <authorList>
            <person name="Hatakeyama M."/>
            <person name="Aluri S."/>
            <person name="Balachadran M.T."/>
            <person name="Sivarajan S.R."/>
            <person name="Poveda L."/>
            <person name="Shimizu-Inatsugi R."/>
            <person name="Schlapbach R."/>
            <person name="Sreeman S.M."/>
            <person name="Shimizu K.K."/>
        </authorList>
    </citation>
    <scope>NUCLEOTIDE SEQUENCE</scope>
</reference>
<comment type="caution">
    <text evidence="9">The sequence shown here is derived from an EMBL/GenBank/DDBJ whole genome shotgun (WGS) entry which is preliminary data.</text>
</comment>
<dbReference type="Gene3D" id="1.10.510.10">
    <property type="entry name" value="Transferase(Phosphotransferase) domain 1"/>
    <property type="match status" value="1"/>
</dbReference>
<organism evidence="9 10">
    <name type="scientific">Eleusine coracana subsp. coracana</name>
    <dbReference type="NCBI Taxonomy" id="191504"/>
    <lineage>
        <taxon>Eukaryota</taxon>
        <taxon>Viridiplantae</taxon>
        <taxon>Streptophyta</taxon>
        <taxon>Embryophyta</taxon>
        <taxon>Tracheophyta</taxon>
        <taxon>Spermatophyta</taxon>
        <taxon>Magnoliopsida</taxon>
        <taxon>Liliopsida</taxon>
        <taxon>Poales</taxon>
        <taxon>Poaceae</taxon>
        <taxon>PACMAD clade</taxon>
        <taxon>Chloridoideae</taxon>
        <taxon>Cynodonteae</taxon>
        <taxon>Eleusininae</taxon>
        <taxon>Eleusine</taxon>
    </lineage>
</organism>
<evidence type="ECO:0000313" key="9">
    <source>
        <dbReference type="EMBL" id="GJM96347.1"/>
    </source>
</evidence>
<reference evidence="9" key="1">
    <citation type="journal article" date="2018" name="DNA Res.">
        <title>Multiple hybrid de novo genome assembly of finger millet, an orphan allotetraploid crop.</title>
        <authorList>
            <person name="Hatakeyama M."/>
            <person name="Aluri S."/>
            <person name="Balachadran M.T."/>
            <person name="Sivarajan S.R."/>
            <person name="Patrignani A."/>
            <person name="Gruter S."/>
            <person name="Poveda L."/>
            <person name="Shimizu-Inatsugi R."/>
            <person name="Baeten J."/>
            <person name="Francoijs K.J."/>
            <person name="Nataraja K.N."/>
            <person name="Reddy Y.A.N."/>
            <person name="Phadnis S."/>
            <person name="Ravikumar R.L."/>
            <person name="Schlapbach R."/>
            <person name="Sreeman S.M."/>
            <person name="Shimizu K.K."/>
        </authorList>
    </citation>
    <scope>NUCLEOTIDE SEQUENCE</scope>
</reference>
<dbReference type="SMART" id="SM00220">
    <property type="entry name" value="S_TKc"/>
    <property type="match status" value="1"/>
</dbReference>
<dbReference type="InterPro" id="IPR017441">
    <property type="entry name" value="Protein_kinase_ATP_BS"/>
</dbReference>
<feature type="compositionally biased region" description="Polar residues" evidence="7">
    <location>
        <begin position="372"/>
        <end position="381"/>
    </location>
</feature>
<gene>
    <name evidence="9" type="primary">ga13172</name>
    <name evidence="9" type="ORF">PR202_ga13172</name>
</gene>
<feature type="binding site" evidence="6">
    <location>
        <position position="442"/>
    </location>
    <ligand>
        <name>ATP</name>
        <dbReference type="ChEBI" id="CHEBI:30616"/>
    </ligand>
</feature>
<dbReference type="EMBL" id="BQKI01000006">
    <property type="protein sequence ID" value="GJM96347.1"/>
    <property type="molecule type" value="Genomic_DNA"/>
</dbReference>
<evidence type="ECO:0000256" key="6">
    <source>
        <dbReference type="PROSITE-ProRule" id="PRU10141"/>
    </source>
</evidence>
<evidence type="ECO:0000256" key="1">
    <source>
        <dbReference type="ARBA" id="ARBA00022527"/>
    </source>
</evidence>
<dbReference type="AlphaFoldDB" id="A0AAV5CE49"/>
<keyword evidence="1" id="KW-0723">Serine/threonine-protein kinase</keyword>
<dbReference type="GO" id="GO:0000776">
    <property type="term" value="C:kinetochore"/>
    <property type="evidence" value="ECO:0007669"/>
    <property type="project" value="TreeGrafter"/>
</dbReference>
<dbReference type="CDD" id="cd14131">
    <property type="entry name" value="PKc_Mps1"/>
    <property type="match status" value="1"/>
</dbReference>
<dbReference type="PANTHER" id="PTHR22974">
    <property type="entry name" value="MIXED LINEAGE PROTEIN KINASE"/>
    <property type="match status" value="1"/>
</dbReference>
<dbReference type="FunFam" id="1.10.510.10:FF:000224">
    <property type="entry name" value="serine/threonine-protein kinase mph1 isoform X1"/>
    <property type="match status" value="1"/>
</dbReference>
<protein>
    <recommendedName>
        <fullName evidence="8">Protein kinase domain-containing protein</fullName>
    </recommendedName>
</protein>
<keyword evidence="5 6" id="KW-0067">ATP-binding</keyword>
<dbReference type="InterPro" id="IPR000719">
    <property type="entry name" value="Prot_kinase_dom"/>
</dbReference>
<feature type="compositionally biased region" description="Polar residues" evidence="7">
    <location>
        <begin position="120"/>
        <end position="132"/>
    </location>
</feature>
<dbReference type="GO" id="GO:0004712">
    <property type="term" value="F:protein serine/threonine/tyrosine kinase activity"/>
    <property type="evidence" value="ECO:0007669"/>
    <property type="project" value="TreeGrafter"/>
</dbReference>
<dbReference type="Gene3D" id="3.30.200.20">
    <property type="entry name" value="Phosphorylase Kinase, domain 1"/>
    <property type="match status" value="1"/>
</dbReference>
<keyword evidence="10" id="KW-1185">Reference proteome</keyword>
<feature type="domain" description="Protein kinase" evidence="8">
    <location>
        <begin position="414"/>
        <end position="665"/>
    </location>
</feature>
<evidence type="ECO:0000256" key="2">
    <source>
        <dbReference type="ARBA" id="ARBA00022679"/>
    </source>
</evidence>
<proteinExistence type="predicted"/>
<evidence type="ECO:0000313" key="10">
    <source>
        <dbReference type="Proteomes" id="UP001054889"/>
    </source>
</evidence>
<feature type="region of interest" description="Disordered" evidence="7">
    <location>
        <begin position="295"/>
        <end position="396"/>
    </location>
</feature>
<dbReference type="GO" id="GO:0005524">
    <property type="term" value="F:ATP binding"/>
    <property type="evidence" value="ECO:0007669"/>
    <property type="project" value="UniProtKB-UniRule"/>
</dbReference>
<evidence type="ECO:0000256" key="7">
    <source>
        <dbReference type="SAM" id="MobiDB-lite"/>
    </source>
</evidence>
<evidence type="ECO:0000256" key="3">
    <source>
        <dbReference type="ARBA" id="ARBA00022741"/>
    </source>
</evidence>
<evidence type="ECO:0000256" key="5">
    <source>
        <dbReference type="ARBA" id="ARBA00022840"/>
    </source>
</evidence>
<dbReference type="InterPro" id="IPR027084">
    <property type="entry name" value="Mps1_cat"/>
</dbReference>
<dbReference type="GO" id="GO:0005634">
    <property type="term" value="C:nucleus"/>
    <property type="evidence" value="ECO:0007669"/>
    <property type="project" value="TreeGrafter"/>
</dbReference>
<dbReference type="GO" id="GO:0098813">
    <property type="term" value="P:nuclear chromosome segregation"/>
    <property type="evidence" value="ECO:0007669"/>
    <property type="project" value="UniProtKB-ARBA"/>
</dbReference>
<name>A0AAV5CE49_ELECO</name>
<keyword evidence="2" id="KW-0808">Transferase</keyword>
<keyword evidence="4" id="KW-0418">Kinase</keyword>
<feature type="region of interest" description="Disordered" evidence="7">
    <location>
        <begin position="117"/>
        <end position="139"/>
    </location>
</feature>
<dbReference type="PROSITE" id="PS50011">
    <property type="entry name" value="PROTEIN_KINASE_DOM"/>
    <property type="match status" value="1"/>
</dbReference>
<evidence type="ECO:0000256" key="4">
    <source>
        <dbReference type="ARBA" id="ARBA00022777"/>
    </source>
</evidence>
<dbReference type="InterPro" id="IPR011009">
    <property type="entry name" value="Kinase-like_dom_sf"/>
</dbReference>